<dbReference type="EMBL" id="MKIO01000026">
    <property type="protein sequence ID" value="OLP55792.1"/>
    <property type="molecule type" value="Genomic_DNA"/>
</dbReference>
<feature type="chain" id="PRO_5012751130" description="Conjugal transfer protein" evidence="1">
    <location>
        <begin position="25"/>
        <end position="217"/>
    </location>
</feature>
<name>A0A1Q9AKH5_9HYPH</name>
<organism evidence="2 3">
    <name type="scientific">Xaviernesmea rhizosphaerae</name>
    <dbReference type="NCBI Taxonomy" id="1672749"/>
    <lineage>
        <taxon>Bacteria</taxon>
        <taxon>Pseudomonadati</taxon>
        <taxon>Pseudomonadota</taxon>
        <taxon>Alphaproteobacteria</taxon>
        <taxon>Hyphomicrobiales</taxon>
        <taxon>Rhizobiaceae</taxon>
        <taxon>Rhizobium/Agrobacterium group</taxon>
        <taxon>Xaviernesmea</taxon>
    </lineage>
</organism>
<dbReference type="Proteomes" id="UP000186143">
    <property type="component" value="Unassembled WGS sequence"/>
</dbReference>
<dbReference type="OrthoDB" id="8368518at2"/>
<protein>
    <recommendedName>
        <fullName evidence="4">Conjugal transfer protein</fullName>
    </recommendedName>
</protein>
<reference evidence="2 3" key="1">
    <citation type="submission" date="2016-09" db="EMBL/GenBank/DDBJ databases">
        <title>Rhizobium sp. nov., a novel species isolated from the rice rhizosphere.</title>
        <authorList>
            <person name="Zhao J."/>
            <person name="Zhang X."/>
        </authorList>
    </citation>
    <scope>NUCLEOTIDE SEQUENCE [LARGE SCALE GENOMIC DNA]</scope>
    <source>
        <strain evidence="2 3">MH17</strain>
    </source>
</reference>
<evidence type="ECO:0000256" key="1">
    <source>
        <dbReference type="SAM" id="SignalP"/>
    </source>
</evidence>
<dbReference type="STRING" id="1672749.BJF92_09165"/>
<proteinExistence type="predicted"/>
<accession>A0A1Q9AKH5</accession>
<evidence type="ECO:0000313" key="3">
    <source>
        <dbReference type="Proteomes" id="UP000186143"/>
    </source>
</evidence>
<evidence type="ECO:0000313" key="2">
    <source>
        <dbReference type="EMBL" id="OLP55792.1"/>
    </source>
</evidence>
<sequence length="217" mass="22185">MTRRLLSVGLVTTLCAFAPAIGSAQVPVNDAKRTVSETNTAICMRRARTFKQSTVAPTRDIRASMTGNNDAARMPGVSGQNVFGAALSGSTIGGDDFAVLMGIANTVQAIKAKNAGQAISALASVAAAVAANSSSLSTQTETVGGANTLKGAFEQNGIARLSEAQIWNQAIQAVSTTVQLRNQRLLDVTAAASATAKTGAYDPSQTTFTGPGKHKGQ</sequence>
<feature type="signal peptide" evidence="1">
    <location>
        <begin position="1"/>
        <end position="24"/>
    </location>
</feature>
<keyword evidence="1" id="KW-0732">Signal</keyword>
<comment type="caution">
    <text evidence="2">The sequence shown here is derived from an EMBL/GenBank/DDBJ whole genome shotgun (WGS) entry which is preliminary data.</text>
</comment>
<gene>
    <name evidence="2" type="ORF">BJF92_09165</name>
</gene>
<dbReference type="AlphaFoldDB" id="A0A1Q9AKH5"/>
<evidence type="ECO:0008006" key="4">
    <source>
        <dbReference type="Google" id="ProtNLM"/>
    </source>
</evidence>